<feature type="domain" description="HTH lysR-type" evidence="1">
    <location>
        <begin position="28"/>
        <end position="87"/>
    </location>
</feature>
<dbReference type="RefSeq" id="WP_164131239.1">
    <property type="nucleotide sequence ID" value="NZ_JAAGOX010000023.1"/>
</dbReference>
<dbReference type="SUPFAM" id="SSF46785">
    <property type="entry name" value="Winged helix' DNA-binding domain"/>
    <property type="match status" value="1"/>
</dbReference>
<protein>
    <submittedName>
        <fullName evidence="2">LysR family transcriptional regulator</fullName>
    </submittedName>
</protein>
<dbReference type="InterPro" id="IPR051815">
    <property type="entry name" value="Molybdate_resp_trans_reg"/>
</dbReference>
<proteinExistence type="predicted"/>
<dbReference type="Pfam" id="PF00126">
    <property type="entry name" value="HTH_1"/>
    <property type="match status" value="1"/>
</dbReference>
<evidence type="ECO:0000313" key="2">
    <source>
        <dbReference type="EMBL" id="NDW46283.1"/>
    </source>
</evidence>
<dbReference type="GO" id="GO:0003700">
    <property type="term" value="F:DNA-binding transcription factor activity"/>
    <property type="evidence" value="ECO:0007669"/>
    <property type="project" value="InterPro"/>
</dbReference>
<dbReference type="PANTHER" id="PTHR30432">
    <property type="entry name" value="TRANSCRIPTIONAL REGULATOR MODE"/>
    <property type="match status" value="1"/>
</dbReference>
<dbReference type="Gene3D" id="1.10.10.10">
    <property type="entry name" value="Winged helix-like DNA-binding domain superfamily/Winged helix DNA-binding domain"/>
    <property type="match status" value="1"/>
</dbReference>
<dbReference type="PANTHER" id="PTHR30432:SF1">
    <property type="entry name" value="DNA-BINDING TRANSCRIPTIONAL DUAL REGULATOR MODE"/>
    <property type="match status" value="1"/>
</dbReference>
<dbReference type="AlphaFoldDB" id="A0A6B2NU86"/>
<dbReference type="InterPro" id="IPR000847">
    <property type="entry name" value="LysR_HTH_N"/>
</dbReference>
<organism evidence="2">
    <name type="scientific">Ruegeria sp. PrR005</name>
    <dbReference type="NCBI Taxonomy" id="2706882"/>
    <lineage>
        <taxon>Bacteria</taxon>
        <taxon>Pseudomonadati</taxon>
        <taxon>Pseudomonadota</taxon>
        <taxon>Alphaproteobacteria</taxon>
        <taxon>Rhodobacterales</taxon>
        <taxon>Roseobacteraceae</taxon>
        <taxon>Ruegeria</taxon>
    </lineage>
</organism>
<name>A0A6B2NU86_9RHOB</name>
<comment type="caution">
    <text evidence="2">The sequence shown here is derived from an EMBL/GenBank/DDBJ whole genome shotgun (WGS) entry which is preliminary data.</text>
</comment>
<evidence type="ECO:0000259" key="1">
    <source>
        <dbReference type="Pfam" id="PF00126"/>
    </source>
</evidence>
<accession>A0A6B2NU86</accession>
<dbReference type="InterPro" id="IPR036388">
    <property type="entry name" value="WH-like_DNA-bd_sf"/>
</dbReference>
<sequence length="123" mass="13293">MTDTRPQPVQKLRIVFDEGEMVGPGKAELLEHIRDTGSIAAAGRAMGMSYKRAWQLVETMNAMFCAPLVVRSRGGVQGGSATLTETGTMVLSAYRDYESAARSAGQPHVDRLTALLRPKDKGV</sequence>
<reference evidence="2" key="1">
    <citation type="submission" date="2020-02" db="EMBL/GenBank/DDBJ databases">
        <title>Delineation of the pyrene-degrading pathway in Roseobacter clade bacteria by genomic analysis.</title>
        <authorList>
            <person name="Zhou H."/>
            <person name="Wang H."/>
        </authorList>
    </citation>
    <scope>NUCLEOTIDE SEQUENCE</scope>
    <source>
        <strain evidence="2">PrR005</strain>
    </source>
</reference>
<dbReference type="InterPro" id="IPR036390">
    <property type="entry name" value="WH_DNA-bd_sf"/>
</dbReference>
<dbReference type="EMBL" id="JAAGOX010000023">
    <property type="protein sequence ID" value="NDW46283.1"/>
    <property type="molecule type" value="Genomic_DNA"/>
</dbReference>
<gene>
    <name evidence="2" type="ORF">G0P99_15045</name>
</gene>